<sequence>STLMPATVTVSRLPIFRHRLKTGSMFTLRGFLCGSLQSELQAVRLYSDYSAPRSRSLLGLANTNIHIPDVDTSPVYVTSSLFESQAVSFHNKLECFGDPKVVVATSINPKIVGGCHVRDIYFSTKRLMQGRLISKYSGNNPAPSLLRGYAKVEPLSISELNQFVITGKPQRRLQELMETRQEEDIKELQTSLEEANKSLHVTASEASW</sequence>
<keyword evidence="1" id="KW-0175">Coiled coil</keyword>
<feature type="coiled-coil region" evidence="1">
    <location>
        <begin position="178"/>
        <end position="205"/>
    </location>
</feature>
<comment type="caution">
    <text evidence="2">The sequence shown here is derived from an EMBL/GenBank/DDBJ whole genome shotgun (WGS) entry which is preliminary data.</text>
</comment>
<feature type="non-terminal residue" evidence="2">
    <location>
        <position position="1"/>
    </location>
</feature>
<evidence type="ECO:0000313" key="2">
    <source>
        <dbReference type="EMBL" id="KAH0901289.1"/>
    </source>
</evidence>
<proteinExistence type="predicted"/>
<gene>
    <name evidence="2" type="ORF">HID58_040792</name>
</gene>
<protein>
    <submittedName>
        <fullName evidence="2">Uncharacterized protein</fullName>
    </submittedName>
</protein>
<name>A0ABQ8B918_BRANA</name>
<dbReference type="Proteomes" id="UP000824890">
    <property type="component" value="Unassembled WGS sequence"/>
</dbReference>
<evidence type="ECO:0000256" key="1">
    <source>
        <dbReference type="SAM" id="Coils"/>
    </source>
</evidence>
<dbReference type="EMBL" id="JAGKQM010000011">
    <property type="protein sequence ID" value="KAH0901289.1"/>
    <property type="molecule type" value="Genomic_DNA"/>
</dbReference>
<reference evidence="2 3" key="1">
    <citation type="submission" date="2021-05" db="EMBL/GenBank/DDBJ databases">
        <title>Genome Assembly of Synthetic Allotetraploid Brassica napus Reveals Homoeologous Exchanges between Subgenomes.</title>
        <authorList>
            <person name="Davis J.T."/>
        </authorList>
    </citation>
    <scope>NUCLEOTIDE SEQUENCE [LARGE SCALE GENOMIC DNA]</scope>
    <source>
        <strain evidence="3">cv. Da-Ae</strain>
        <tissue evidence="2">Seedling</tissue>
    </source>
</reference>
<evidence type="ECO:0000313" key="3">
    <source>
        <dbReference type="Proteomes" id="UP000824890"/>
    </source>
</evidence>
<keyword evidence="3" id="KW-1185">Reference proteome</keyword>
<organism evidence="2 3">
    <name type="scientific">Brassica napus</name>
    <name type="common">Rape</name>
    <dbReference type="NCBI Taxonomy" id="3708"/>
    <lineage>
        <taxon>Eukaryota</taxon>
        <taxon>Viridiplantae</taxon>
        <taxon>Streptophyta</taxon>
        <taxon>Embryophyta</taxon>
        <taxon>Tracheophyta</taxon>
        <taxon>Spermatophyta</taxon>
        <taxon>Magnoliopsida</taxon>
        <taxon>eudicotyledons</taxon>
        <taxon>Gunneridae</taxon>
        <taxon>Pentapetalae</taxon>
        <taxon>rosids</taxon>
        <taxon>malvids</taxon>
        <taxon>Brassicales</taxon>
        <taxon>Brassicaceae</taxon>
        <taxon>Brassiceae</taxon>
        <taxon>Brassica</taxon>
    </lineage>
</organism>
<accession>A0ABQ8B918</accession>